<proteinExistence type="predicted"/>
<sequence length="328" mass="34649">MALNGQPGSLVLPVTSTAHVDAARRALVRLASGITTDETLLGRLTIVAQELGYNLVRHAGHGELLATLGDDGVLDVVSVDNGPGMADVARCLTDHYSTAATLGAGLGAIRRQSDVFDIHSRPGQGTGVLARFHLAGAPNTRLQHGAFCTPYPGEQVCGDSWAVSGRRLLVCDGLGHGQQAALASRRARELFLRHGAHLPLQRLMENLHQALMETRGAALALAELDADQGQVSFCGIGNIAGRLLGNTARSLVSNNGTLGYRIGRIQTFTYPWMPGTLLVLNSDGLTSKVGLGEQSGLGARHPALIAALLHRDFRRPNDDATVLVLKHV</sequence>
<evidence type="ECO:0000259" key="1">
    <source>
        <dbReference type="SMART" id="SM00331"/>
    </source>
</evidence>
<feature type="domain" description="PPM-type phosphatase" evidence="1">
    <location>
        <begin position="141"/>
        <end position="327"/>
    </location>
</feature>
<dbReference type="Proteomes" id="UP001268036">
    <property type="component" value="Unassembled WGS sequence"/>
</dbReference>
<dbReference type="PANTHER" id="PTHR35801">
    <property type="entry name" value="PHOSPHOSERINE PHOSPHATASE RSBX"/>
    <property type="match status" value="1"/>
</dbReference>
<dbReference type="InterPro" id="IPR001932">
    <property type="entry name" value="PPM-type_phosphatase-like_dom"/>
</dbReference>
<reference evidence="2" key="1">
    <citation type="submission" date="2023-08" db="EMBL/GenBank/DDBJ databases">
        <title>Functional and genomic diversity of the sorghum phyllosphere microbiome.</title>
        <authorList>
            <person name="Shade A."/>
        </authorList>
    </citation>
    <scope>NUCLEOTIDE SEQUENCE</scope>
    <source>
        <strain evidence="2">SORGH_AS_0201</strain>
    </source>
</reference>
<dbReference type="InterPro" id="IPR036457">
    <property type="entry name" value="PPM-type-like_dom_sf"/>
</dbReference>
<dbReference type="EMBL" id="JAVJAF010000001">
    <property type="protein sequence ID" value="MDR6234363.1"/>
    <property type="molecule type" value="Genomic_DNA"/>
</dbReference>
<organism evidence="2 3">
    <name type="scientific">Pseudomonas oryzihabitans</name>
    <dbReference type="NCBI Taxonomy" id="47885"/>
    <lineage>
        <taxon>Bacteria</taxon>
        <taxon>Pseudomonadati</taxon>
        <taxon>Pseudomonadota</taxon>
        <taxon>Gammaproteobacteria</taxon>
        <taxon>Pseudomonadales</taxon>
        <taxon>Pseudomonadaceae</taxon>
        <taxon>Pseudomonas</taxon>
    </lineage>
</organism>
<comment type="caution">
    <text evidence="2">The sequence shown here is derived from an EMBL/GenBank/DDBJ whole genome shotgun (WGS) entry which is preliminary data.</text>
</comment>
<dbReference type="Pfam" id="PF07228">
    <property type="entry name" value="SpoIIE"/>
    <property type="match status" value="1"/>
</dbReference>
<accession>A0AAJ2BHI7</accession>
<evidence type="ECO:0000313" key="3">
    <source>
        <dbReference type="Proteomes" id="UP001268036"/>
    </source>
</evidence>
<protein>
    <submittedName>
        <fullName evidence="2">Anti-sigma regulatory factor (Ser/Thr protein kinase)</fullName>
    </submittedName>
</protein>
<dbReference type="InterPro" id="IPR036890">
    <property type="entry name" value="HATPase_C_sf"/>
</dbReference>
<evidence type="ECO:0000313" key="2">
    <source>
        <dbReference type="EMBL" id="MDR6234363.1"/>
    </source>
</evidence>
<dbReference type="PANTHER" id="PTHR35801:SF1">
    <property type="entry name" value="PHOSPHOSERINE PHOSPHATASE RSBX"/>
    <property type="match status" value="1"/>
</dbReference>
<dbReference type="InterPro" id="IPR003594">
    <property type="entry name" value="HATPase_dom"/>
</dbReference>
<dbReference type="Pfam" id="PF13581">
    <property type="entry name" value="HATPase_c_2"/>
    <property type="match status" value="1"/>
</dbReference>
<dbReference type="SUPFAM" id="SSF81606">
    <property type="entry name" value="PP2C-like"/>
    <property type="match status" value="1"/>
</dbReference>
<dbReference type="InterPro" id="IPR039248">
    <property type="entry name" value="Ptase_RsbX"/>
</dbReference>
<dbReference type="SMART" id="SM00331">
    <property type="entry name" value="PP2C_SIG"/>
    <property type="match status" value="1"/>
</dbReference>
<name>A0AAJ2BHI7_9PSED</name>
<dbReference type="SUPFAM" id="SSF55874">
    <property type="entry name" value="ATPase domain of HSP90 chaperone/DNA topoisomerase II/histidine kinase"/>
    <property type="match status" value="1"/>
</dbReference>
<dbReference type="RefSeq" id="WP_309758045.1">
    <property type="nucleotide sequence ID" value="NZ_JAVJAF010000001.1"/>
</dbReference>
<dbReference type="Gene3D" id="3.30.565.10">
    <property type="entry name" value="Histidine kinase-like ATPase, C-terminal domain"/>
    <property type="match status" value="1"/>
</dbReference>
<dbReference type="AlphaFoldDB" id="A0AAJ2BHI7"/>
<gene>
    <name evidence="2" type="ORF">QE440_002104</name>
</gene>
<dbReference type="Gene3D" id="3.60.40.10">
    <property type="entry name" value="PPM-type phosphatase domain"/>
    <property type="match status" value="1"/>
</dbReference>